<dbReference type="AlphaFoldDB" id="A0A0U2ITV9"/>
<sequence>MNKQITIRPVEELDFQQLFEIENTIWTNENSPVLHYYHSVDEYKEKTAGRIIFVAVEADKVHGFIDVHHPTPLNAHQKQWMFGIGVHPDSQSFGIGRQLLDYLKEVATKEGIHKISLRVMGSNTKAIQFYRKNGFIQEALFKDEFFINGQFCDDYQFAYFTS</sequence>
<keyword evidence="2" id="KW-0808">Transferase</keyword>
<dbReference type="PANTHER" id="PTHR43415:SF3">
    <property type="entry name" value="GNAT-FAMILY ACETYLTRANSFERASE"/>
    <property type="match status" value="1"/>
</dbReference>
<accession>A0A0U2ITV9</accession>
<dbReference type="InterPro" id="IPR000182">
    <property type="entry name" value="GNAT_dom"/>
</dbReference>
<dbReference type="PROSITE" id="PS51186">
    <property type="entry name" value="GNAT"/>
    <property type="match status" value="1"/>
</dbReference>
<dbReference type="RefSeq" id="WP_208929461.1">
    <property type="nucleotide sequence ID" value="NZ_CP013655.1"/>
</dbReference>
<dbReference type="STRING" id="118060.ATZ35_02970"/>
<gene>
    <name evidence="2" type="ORF">ATZ35_02970</name>
</gene>
<evidence type="ECO:0000259" key="1">
    <source>
        <dbReference type="PROSITE" id="PS51186"/>
    </source>
</evidence>
<feature type="domain" description="N-acetyltransferase" evidence="1">
    <location>
        <begin position="5"/>
        <end position="153"/>
    </location>
</feature>
<proteinExistence type="predicted"/>
<name>A0A0U2ITV9_9ENTE</name>
<organism evidence="2 3">
    <name type="scientific">Enterococcus rotai</name>
    <dbReference type="NCBI Taxonomy" id="118060"/>
    <lineage>
        <taxon>Bacteria</taxon>
        <taxon>Bacillati</taxon>
        <taxon>Bacillota</taxon>
        <taxon>Bacilli</taxon>
        <taxon>Lactobacillales</taxon>
        <taxon>Enterococcaceae</taxon>
        <taxon>Enterococcus</taxon>
    </lineage>
</organism>
<dbReference type="Gene3D" id="3.40.630.30">
    <property type="match status" value="1"/>
</dbReference>
<reference evidence="3" key="1">
    <citation type="submission" date="2015-12" db="EMBL/GenBank/DDBJ databases">
        <authorList>
            <person name="Lauer A."/>
            <person name="Humrighouse B."/>
            <person name="Loparev V."/>
            <person name="Shewmaker P.L."/>
            <person name="Whitney A.M."/>
            <person name="McLaughlin R.W."/>
        </authorList>
    </citation>
    <scope>NUCLEOTIDE SEQUENCE [LARGE SCALE GENOMIC DNA]</scope>
    <source>
        <strain evidence="3">LMG 26678</strain>
    </source>
</reference>
<dbReference type="PANTHER" id="PTHR43415">
    <property type="entry name" value="SPERMIDINE N(1)-ACETYLTRANSFERASE"/>
    <property type="match status" value="1"/>
</dbReference>
<dbReference type="EMBL" id="CP013655">
    <property type="protein sequence ID" value="ALS36158.1"/>
    <property type="molecule type" value="Genomic_DNA"/>
</dbReference>
<evidence type="ECO:0000313" key="3">
    <source>
        <dbReference type="Proteomes" id="UP000067523"/>
    </source>
</evidence>
<protein>
    <submittedName>
        <fullName evidence="2">Acetyltransferase</fullName>
    </submittedName>
</protein>
<keyword evidence="3" id="KW-1185">Reference proteome</keyword>
<dbReference type="CDD" id="cd04301">
    <property type="entry name" value="NAT_SF"/>
    <property type="match status" value="1"/>
</dbReference>
<dbReference type="InterPro" id="IPR016181">
    <property type="entry name" value="Acyl_CoA_acyltransferase"/>
</dbReference>
<dbReference type="Proteomes" id="UP000067523">
    <property type="component" value="Chromosome"/>
</dbReference>
<dbReference type="GO" id="GO:0016747">
    <property type="term" value="F:acyltransferase activity, transferring groups other than amino-acyl groups"/>
    <property type="evidence" value="ECO:0007669"/>
    <property type="project" value="InterPro"/>
</dbReference>
<dbReference type="SUPFAM" id="SSF55729">
    <property type="entry name" value="Acyl-CoA N-acyltransferases (Nat)"/>
    <property type="match status" value="1"/>
</dbReference>
<dbReference type="KEGG" id="erx:ATZ35_02970"/>
<dbReference type="Pfam" id="PF00583">
    <property type="entry name" value="Acetyltransf_1"/>
    <property type="match status" value="1"/>
</dbReference>
<evidence type="ECO:0000313" key="2">
    <source>
        <dbReference type="EMBL" id="ALS36158.1"/>
    </source>
</evidence>